<dbReference type="InterPro" id="IPR009057">
    <property type="entry name" value="Homeodomain-like_sf"/>
</dbReference>
<dbReference type="SUPFAM" id="SSF46689">
    <property type="entry name" value="Homeodomain-like"/>
    <property type="match status" value="1"/>
</dbReference>
<proteinExistence type="predicted"/>
<keyword evidence="1 2" id="KW-0238">DNA-binding</keyword>
<dbReference type="RefSeq" id="WP_377609767.1">
    <property type="nucleotide sequence ID" value="NZ_JBHUPA010000002.1"/>
</dbReference>
<organism evidence="4 5">
    <name type="scientific">Olivibacter jilunii</name>
    <dbReference type="NCBI Taxonomy" id="985016"/>
    <lineage>
        <taxon>Bacteria</taxon>
        <taxon>Pseudomonadati</taxon>
        <taxon>Bacteroidota</taxon>
        <taxon>Sphingobacteriia</taxon>
        <taxon>Sphingobacteriales</taxon>
        <taxon>Sphingobacteriaceae</taxon>
        <taxon>Olivibacter</taxon>
    </lineage>
</organism>
<evidence type="ECO:0000256" key="1">
    <source>
        <dbReference type="ARBA" id="ARBA00023125"/>
    </source>
</evidence>
<evidence type="ECO:0000313" key="5">
    <source>
        <dbReference type="Proteomes" id="UP001597560"/>
    </source>
</evidence>
<evidence type="ECO:0000259" key="3">
    <source>
        <dbReference type="PROSITE" id="PS50977"/>
    </source>
</evidence>
<evidence type="ECO:0000256" key="2">
    <source>
        <dbReference type="PROSITE-ProRule" id="PRU00335"/>
    </source>
</evidence>
<dbReference type="InterPro" id="IPR001647">
    <property type="entry name" value="HTH_TetR"/>
</dbReference>
<feature type="DNA-binding region" description="H-T-H motif" evidence="2">
    <location>
        <begin position="27"/>
        <end position="46"/>
    </location>
</feature>
<dbReference type="Gene3D" id="1.10.357.10">
    <property type="entry name" value="Tetracycline Repressor, domain 2"/>
    <property type="match status" value="1"/>
</dbReference>
<keyword evidence="5" id="KW-1185">Reference proteome</keyword>
<dbReference type="Proteomes" id="UP001597560">
    <property type="component" value="Unassembled WGS sequence"/>
</dbReference>
<evidence type="ECO:0000313" key="4">
    <source>
        <dbReference type="EMBL" id="MFD2961572.1"/>
    </source>
</evidence>
<dbReference type="EMBL" id="JBHUPA010000002">
    <property type="protein sequence ID" value="MFD2961572.1"/>
    <property type="molecule type" value="Genomic_DNA"/>
</dbReference>
<protein>
    <submittedName>
        <fullName evidence="4">TetR/AcrR family transcriptional regulator</fullName>
    </submittedName>
</protein>
<accession>A0ABW6AWG5</accession>
<reference evidence="5" key="1">
    <citation type="journal article" date="2019" name="Int. J. Syst. Evol. Microbiol.">
        <title>The Global Catalogue of Microorganisms (GCM) 10K type strain sequencing project: providing services to taxonomists for standard genome sequencing and annotation.</title>
        <authorList>
            <consortium name="The Broad Institute Genomics Platform"/>
            <consortium name="The Broad Institute Genome Sequencing Center for Infectious Disease"/>
            <person name="Wu L."/>
            <person name="Ma J."/>
        </authorList>
    </citation>
    <scope>NUCLEOTIDE SEQUENCE [LARGE SCALE GENOMIC DNA]</scope>
    <source>
        <strain evidence="5">KCTC 23098</strain>
    </source>
</reference>
<gene>
    <name evidence="4" type="ORF">ACFS6J_07240</name>
</gene>
<dbReference type="PANTHER" id="PTHR43479:SF11">
    <property type="entry name" value="ACREF_ENVCD OPERON REPRESSOR-RELATED"/>
    <property type="match status" value="1"/>
</dbReference>
<dbReference type="PROSITE" id="PS50977">
    <property type="entry name" value="HTH_TETR_2"/>
    <property type="match status" value="1"/>
</dbReference>
<comment type="caution">
    <text evidence="4">The sequence shown here is derived from an EMBL/GenBank/DDBJ whole genome shotgun (WGS) entry which is preliminary data.</text>
</comment>
<name>A0ABW6AWG5_9SPHI</name>
<dbReference type="InterPro" id="IPR050624">
    <property type="entry name" value="HTH-type_Tx_Regulator"/>
</dbReference>
<dbReference type="PANTHER" id="PTHR43479">
    <property type="entry name" value="ACREF/ENVCD OPERON REPRESSOR-RELATED"/>
    <property type="match status" value="1"/>
</dbReference>
<feature type="domain" description="HTH tetR-type" evidence="3">
    <location>
        <begin position="6"/>
        <end position="64"/>
    </location>
</feature>
<sequence length="188" mass="21599">MMGITKETQQKIVDAAIIVFNEDFSAPLERVAEKSSITRRTLHRYFKDREALLTYCEKDMQQNCKKAMNDAMESSDVPLKKLEEMLYAAIDCGAKYAFFHKLHHRDGHRHNQNDRNCATYEAINNRCRQLILQLQEDGYISKRLTVDWVLAFLTSVVATTINTGLLGNQTKINLKECAWFSFSKGIGV</sequence>